<dbReference type="GO" id="GO:0016829">
    <property type="term" value="F:lyase activity"/>
    <property type="evidence" value="ECO:0007669"/>
    <property type="project" value="UniProtKB-KW"/>
</dbReference>
<feature type="transmembrane region" description="Helical" evidence="11">
    <location>
        <begin position="249"/>
        <end position="265"/>
    </location>
</feature>
<dbReference type="OrthoDB" id="9761451at2"/>
<feature type="transmembrane region" description="Helical" evidence="11">
    <location>
        <begin position="274"/>
        <end position="292"/>
    </location>
</feature>
<dbReference type="Proteomes" id="UP000010809">
    <property type="component" value="Chromosome"/>
</dbReference>
<feature type="region of interest" description="Disordered" evidence="10">
    <location>
        <begin position="649"/>
        <end position="673"/>
    </location>
</feature>
<dbReference type="PANTHER" id="PTHR43653:SF1">
    <property type="entry name" value="CYTOCHROME C-TYPE BIOGENESIS PROTEIN CCMF"/>
    <property type="match status" value="1"/>
</dbReference>
<feature type="transmembrane region" description="Helical" evidence="11">
    <location>
        <begin position="41"/>
        <end position="62"/>
    </location>
</feature>
<dbReference type="GO" id="GO:0017004">
    <property type="term" value="P:cytochrome complex assembly"/>
    <property type="evidence" value="ECO:0007669"/>
    <property type="project" value="UniProtKB-KW"/>
</dbReference>
<protein>
    <submittedName>
        <fullName evidence="14">Cytochrome c heme lyase subunit CcmF</fullName>
    </submittedName>
</protein>
<comment type="similarity">
    <text evidence="2">Belongs to the CcmF/CycK/Ccl1/NrfE/CcsA family.</text>
</comment>
<comment type="function">
    <text evidence="9">Required for the biogenesis of c-type cytochromes. Possible subunit of a heme lyase.</text>
</comment>
<evidence type="ECO:0000256" key="8">
    <source>
        <dbReference type="ARBA" id="ARBA00023136"/>
    </source>
</evidence>
<dbReference type="EMBL" id="CP003989">
    <property type="protein sequence ID" value="AGA31979.1"/>
    <property type="molecule type" value="Genomic_DNA"/>
</dbReference>
<feature type="transmembrane region" description="Helical" evidence="11">
    <location>
        <begin position="6"/>
        <end position="29"/>
    </location>
</feature>
<evidence type="ECO:0000313" key="15">
    <source>
        <dbReference type="Proteomes" id="UP000010809"/>
    </source>
</evidence>
<reference evidence="14" key="1">
    <citation type="submission" date="2015-12" db="EMBL/GenBank/DDBJ databases">
        <authorList>
            <person name="Tikhonova T.V."/>
            <person name="Pavlov A.R."/>
            <person name="Beletsky A.V."/>
            <person name="Mardanov A.V."/>
            <person name="Sorokin D.Y."/>
            <person name="Ravin N.V."/>
            <person name="Popov V.O."/>
        </authorList>
    </citation>
    <scope>NUCLEOTIDE SEQUENCE</scope>
    <source>
        <strain evidence="14">DSM 14787</strain>
    </source>
</reference>
<keyword evidence="3" id="KW-1003">Cell membrane</keyword>
<dbReference type="InterPro" id="IPR002541">
    <property type="entry name" value="Cyt_c_assembly"/>
</dbReference>
<evidence type="ECO:0000256" key="6">
    <source>
        <dbReference type="ARBA" id="ARBA00022748"/>
    </source>
</evidence>
<dbReference type="STRING" id="1255043.TVNIR_0268"/>
<accession>L0DQX5</accession>
<evidence type="ECO:0000256" key="7">
    <source>
        <dbReference type="ARBA" id="ARBA00022989"/>
    </source>
</evidence>
<feature type="domain" description="Cytochrome c-type biogenesis protein CcmF C-terminal" evidence="13">
    <location>
        <begin position="315"/>
        <end position="641"/>
    </location>
</feature>
<name>L0DQX5_THIND</name>
<dbReference type="NCBIfam" id="TIGR00353">
    <property type="entry name" value="nrfE"/>
    <property type="match status" value="1"/>
</dbReference>
<dbReference type="InterPro" id="IPR003568">
    <property type="entry name" value="Cyt_c_biogenesis_CcmF"/>
</dbReference>
<keyword evidence="15" id="KW-1185">Reference proteome</keyword>
<gene>
    <name evidence="14" type="ordered locus">TVNIR_0268</name>
</gene>
<keyword evidence="7 11" id="KW-1133">Transmembrane helix</keyword>
<dbReference type="InterPro" id="IPR003567">
    <property type="entry name" value="Cyt_c_biogenesis"/>
</dbReference>
<feature type="transmembrane region" description="Helical" evidence="11">
    <location>
        <begin position="96"/>
        <end position="114"/>
    </location>
</feature>
<feature type="domain" description="Cytochrome c assembly protein" evidence="12">
    <location>
        <begin position="89"/>
        <end position="295"/>
    </location>
</feature>
<dbReference type="RefSeq" id="WP_015257134.1">
    <property type="nucleotide sequence ID" value="NC_019902.2"/>
</dbReference>
<evidence type="ECO:0000256" key="11">
    <source>
        <dbReference type="SAM" id="Phobius"/>
    </source>
</evidence>
<dbReference type="Pfam" id="PF16327">
    <property type="entry name" value="CcmF_C"/>
    <property type="match status" value="1"/>
</dbReference>
<evidence type="ECO:0000259" key="13">
    <source>
        <dbReference type="Pfam" id="PF16327"/>
    </source>
</evidence>
<evidence type="ECO:0000313" key="14">
    <source>
        <dbReference type="EMBL" id="AGA31979.1"/>
    </source>
</evidence>
<feature type="transmembrane region" description="Helical" evidence="11">
    <location>
        <begin position="209"/>
        <end position="229"/>
    </location>
</feature>
<dbReference type="PRINTS" id="PR01411">
    <property type="entry name" value="CCMFBIOGNSIS"/>
</dbReference>
<dbReference type="PATRIC" id="fig|1255043.3.peg.269"/>
<dbReference type="PRINTS" id="PR01410">
    <property type="entry name" value="CCBIOGENESIS"/>
</dbReference>
<dbReference type="HOGENOM" id="CLU_015041_3_0_6"/>
<feature type="transmembrane region" description="Helical" evidence="11">
    <location>
        <begin position="425"/>
        <end position="442"/>
    </location>
</feature>
<dbReference type="GO" id="GO:0005886">
    <property type="term" value="C:plasma membrane"/>
    <property type="evidence" value="ECO:0007669"/>
    <property type="project" value="UniProtKB-SubCell"/>
</dbReference>
<evidence type="ECO:0000256" key="2">
    <source>
        <dbReference type="ARBA" id="ARBA00009186"/>
    </source>
</evidence>
<sequence length="673" mass="73684">MIAELGLFALILALLLAIAQGTLPLIGAARGDVALMAVGRSAAFGQLFFVALAYAALTWAFVTDDFSLRYVATHSNSLLPTQYKISGVWGGHEGSLLLWVLILSLWSAAVATFSRSLPREVLARVLGVMGLVAIGFIGFTLFTSSPFERLLPAAMEGRDLNPMLQDPGLIFHPPMLYMGYVGFSVAFAFAIAALIGGRLDAAWARWSRPWTAVAWAFLTLGIALGSWWAYYVLGWGGWWFWDPVENASFLPWLMGTALLHSLAVTEKRGGFKNWTVMLAILTFSLVLLGAFLVRSGVLTSVHAFAVDPDRGLYLLGFMAVVVAGSLTLFAWRAGKVGLGGSFGLVSRESALLTNNVLLAVSAAAVLLGTLYPLFLDAFGLGKISVGPPYFEAVFLPLMLPLLLLLGFGPRLRWKQDSPTEQLWRLRWILGFSLVFGMLWPLAVGSWSLLAGMGTFLGLWIIGSALKDLVERLRRRPGSTQGFGTRVKRLGRSYAGMQIAHIGVALLVIGVTFVLGYDDERDVRMAVGETVEVGGYAFRLDALEHIDGPNYSAEQATVAVYRDDGRRLATLRPQMRDYFSQDMPMAHTSLHRGLFRDLYVNMGEPLGGDAWVMRVYYKPYMNWIWTGAVLMGLGGFLAATDRRYRVRVRREEDLPDDDTDTAARPPGKPSAASA</sequence>
<dbReference type="PANTHER" id="PTHR43653">
    <property type="entry name" value="CYTOCHROME C ASSEMBLY PROTEIN-RELATED"/>
    <property type="match status" value="1"/>
</dbReference>
<keyword evidence="14" id="KW-0456">Lyase</keyword>
<dbReference type="KEGG" id="tni:TVNIR_0268"/>
<dbReference type="GO" id="GO:0015232">
    <property type="term" value="F:heme transmembrane transporter activity"/>
    <property type="evidence" value="ECO:0007669"/>
    <property type="project" value="InterPro"/>
</dbReference>
<keyword evidence="4" id="KW-0997">Cell inner membrane</keyword>
<feature type="transmembrane region" description="Helical" evidence="11">
    <location>
        <begin position="619"/>
        <end position="639"/>
    </location>
</feature>
<feature type="transmembrane region" description="Helical" evidence="11">
    <location>
        <begin position="312"/>
        <end position="331"/>
    </location>
</feature>
<dbReference type="GO" id="GO:0020037">
    <property type="term" value="F:heme binding"/>
    <property type="evidence" value="ECO:0007669"/>
    <property type="project" value="InterPro"/>
</dbReference>
<feature type="transmembrane region" description="Helical" evidence="11">
    <location>
        <begin position="177"/>
        <end position="197"/>
    </location>
</feature>
<feature type="transmembrane region" description="Helical" evidence="11">
    <location>
        <begin position="352"/>
        <end position="374"/>
    </location>
</feature>
<keyword evidence="8 11" id="KW-0472">Membrane</keyword>
<comment type="subcellular location">
    <subcellularLocation>
        <location evidence="1">Cell inner membrane</location>
        <topology evidence="1">Multi-pass membrane protein</topology>
    </subcellularLocation>
</comment>
<evidence type="ECO:0000256" key="10">
    <source>
        <dbReference type="SAM" id="MobiDB-lite"/>
    </source>
</evidence>
<evidence type="ECO:0000256" key="5">
    <source>
        <dbReference type="ARBA" id="ARBA00022692"/>
    </source>
</evidence>
<dbReference type="Pfam" id="PF01578">
    <property type="entry name" value="Cytochrom_C_asm"/>
    <property type="match status" value="1"/>
</dbReference>
<feature type="transmembrane region" description="Helical" evidence="11">
    <location>
        <begin position="448"/>
        <end position="465"/>
    </location>
</feature>
<evidence type="ECO:0000256" key="4">
    <source>
        <dbReference type="ARBA" id="ARBA00022519"/>
    </source>
</evidence>
<evidence type="ECO:0000256" key="1">
    <source>
        <dbReference type="ARBA" id="ARBA00004429"/>
    </source>
</evidence>
<evidence type="ECO:0000256" key="9">
    <source>
        <dbReference type="ARBA" id="ARBA00037230"/>
    </source>
</evidence>
<keyword evidence="6" id="KW-0201">Cytochrome c-type biogenesis</keyword>
<organism evidence="14 15">
    <name type="scientific">Thioalkalivibrio nitratireducens (strain DSM 14787 / UNIQEM 213 / ALEN2)</name>
    <dbReference type="NCBI Taxonomy" id="1255043"/>
    <lineage>
        <taxon>Bacteria</taxon>
        <taxon>Pseudomonadati</taxon>
        <taxon>Pseudomonadota</taxon>
        <taxon>Gammaproteobacteria</taxon>
        <taxon>Chromatiales</taxon>
        <taxon>Ectothiorhodospiraceae</taxon>
        <taxon>Thioalkalivibrio</taxon>
    </lineage>
</organism>
<evidence type="ECO:0000256" key="3">
    <source>
        <dbReference type="ARBA" id="ARBA00022475"/>
    </source>
</evidence>
<dbReference type="AlphaFoldDB" id="L0DQX5"/>
<feature type="transmembrane region" description="Helical" evidence="11">
    <location>
        <begin position="394"/>
        <end position="413"/>
    </location>
</feature>
<dbReference type="InterPro" id="IPR032523">
    <property type="entry name" value="CcmF_C"/>
</dbReference>
<keyword evidence="5 11" id="KW-0812">Transmembrane</keyword>
<dbReference type="eggNOG" id="COG1138">
    <property type="taxonomic scope" value="Bacteria"/>
</dbReference>
<dbReference type="NCBIfam" id="NF007691">
    <property type="entry name" value="PRK10369.1"/>
    <property type="match status" value="1"/>
</dbReference>
<feature type="transmembrane region" description="Helical" evidence="11">
    <location>
        <begin position="121"/>
        <end position="142"/>
    </location>
</feature>
<evidence type="ECO:0000259" key="12">
    <source>
        <dbReference type="Pfam" id="PF01578"/>
    </source>
</evidence>
<proteinExistence type="inferred from homology"/>
<feature type="transmembrane region" description="Helical" evidence="11">
    <location>
        <begin position="493"/>
        <end position="516"/>
    </location>
</feature>